<dbReference type="GO" id="GO:0003677">
    <property type="term" value="F:DNA binding"/>
    <property type="evidence" value="ECO:0007669"/>
    <property type="project" value="UniProtKB-UniRule"/>
</dbReference>
<dbReference type="EMBL" id="PTIS01000022">
    <property type="protein sequence ID" value="PPK44649.1"/>
    <property type="molecule type" value="Genomic_DNA"/>
</dbReference>
<dbReference type="InterPro" id="IPR001647">
    <property type="entry name" value="HTH_TetR"/>
</dbReference>
<sequence length="230" mass="27117">MDNKEVQKKRMLSYFLEATNKIIEEEGMYAVTIRKVANLAGYNSATLYNYFENLNHLLFFASLKYLKDYAKDLYSYTKDSRNSLETYLNVWLCFSYHSYLKPEIYNLIFFSEFSSDTVNESINSYYSIFPEELGEESKKFLPMLLEDNIYIRDYKLLKSSAEEGFLKEEDLKDINEMNVLIYRGMLSKLLSKNNTYTVELAVEKTMRYINKTMKAYGVSSTDLKDIHAKQ</sequence>
<evidence type="ECO:0000256" key="1">
    <source>
        <dbReference type="ARBA" id="ARBA00023125"/>
    </source>
</evidence>
<feature type="domain" description="HTH tetR-type" evidence="3">
    <location>
        <begin position="9"/>
        <end position="69"/>
    </location>
</feature>
<dbReference type="PROSITE" id="PS50977">
    <property type="entry name" value="HTH_TETR_2"/>
    <property type="match status" value="1"/>
</dbReference>
<reference evidence="4 5" key="1">
    <citation type="submission" date="2018-02" db="EMBL/GenBank/DDBJ databases">
        <title>Genomic Encyclopedia of Archaeal and Bacterial Type Strains, Phase II (KMG-II): from individual species to whole genera.</title>
        <authorList>
            <person name="Goeker M."/>
        </authorList>
    </citation>
    <scope>NUCLEOTIDE SEQUENCE [LARGE SCALE GENOMIC DNA]</scope>
    <source>
        <strain evidence="4 5">DSM 15099</strain>
    </source>
</reference>
<comment type="caution">
    <text evidence="4">The sequence shown here is derived from an EMBL/GenBank/DDBJ whole genome shotgun (WGS) entry which is preliminary data.</text>
</comment>
<dbReference type="Pfam" id="PF00440">
    <property type="entry name" value="TetR_N"/>
    <property type="match status" value="1"/>
</dbReference>
<evidence type="ECO:0000256" key="2">
    <source>
        <dbReference type="PROSITE-ProRule" id="PRU00335"/>
    </source>
</evidence>
<dbReference type="RefSeq" id="WP_104410687.1">
    <property type="nucleotide sequence ID" value="NZ_PTIS01000022.1"/>
</dbReference>
<dbReference type="STRING" id="37659.GCA_000703125_01067"/>
<gene>
    <name evidence="4" type="ORF">BD821_1225</name>
</gene>
<proteinExistence type="predicted"/>
<accession>A0A2S6FUM0</accession>
<evidence type="ECO:0000313" key="5">
    <source>
        <dbReference type="Proteomes" id="UP000239863"/>
    </source>
</evidence>
<dbReference type="AlphaFoldDB" id="A0A2S6FUM0"/>
<dbReference type="OrthoDB" id="5366068at2"/>
<name>A0A2S6FUM0_9CLOT</name>
<dbReference type="SUPFAM" id="SSF46689">
    <property type="entry name" value="Homeodomain-like"/>
    <property type="match status" value="1"/>
</dbReference>
<dbReference type="Gene3D" id="1.10.357.10">
    <property type="entry name" value="Tetracycline Repressor, domain 2"/>
    <property type="match status" value="1"/>
</dbReference>
<evidence type="ECO:0000259" key="3">
    <source>
        <dbReference type="PROSITE" id="PS50977"/>
    </source>
</evidence>
<evidence type="ECO:0000313" key="4">
    <source>
        <dbReference type="EMBL" id="PPK44649.1"/>
    </source>
</evidence>
<keyword evidence="1 2" id="KW-0238">DNA-binding</keyword>
<organism evidence="4 5">
    <name type="scientific">Clostridium algidicarnis DSM 15099</name>
    <dbReference type="NCBI Taxonomy" id="1121295"/>
    <lineage>
        <taxon>Bacteria</taxon>
        <taxon>Bacillati</taxon>
        <taxon>Bacillota</taxon>
        <taxon>Clostridia</taxon>
        <taxon>Eubacteriales</taxon>
        <taxon>Clostridiaceae</taxon>
        <taxon>Clostridium</taxon>
    </lineage>
</organism>
<protein>
    <submittedName>
        <fullName evidence="4">TetR family transcriptional regulator</fullName>
    </submittedName>
</protein>
<feature type="DNA-binding region" description="H-T-H motif" evidence="2">
    <location>
        <begin position="32"/>
        <end position="51"/>
    </location>
</feature>
<dbReference type="InterPro" id="IPR009057">
    <property type="entry name" value="Homeodomain-like_sf"/>
</dbReference>
<dbReference type="Proteomes" id="UP000239863">
    <property type="component" value="Unassembled WGS sequence"/>
</dbReference>